<protein>
    <submittedName>
        <fullName evidence="2">Alpha/beta hydrolase family protein</fullName>
    </submittedName>
</protein>
<proteinExistence type="predicted"/>
<gene>
    <name evidence="2" type="ORF">ElP_36820</name>
</gene>
<organism evidence="2 3">
    <name type="scientific">Tautonia plasticadhaerens</name>
    <dbReference type="NCBI Taxonomy" id="2527974"/>
    <lineage>
        <taxon>Bacteria</taxon>
        <taxon>Pseudomonadati</taxon>
        <taxon>Planctomycetota</taxon>
        <taxon>Planctomycetia</taxon>
        <taxon>Isosphaerales</taxon>
        <taxon>Isosphaeraceae</taxon>
        <taxon>Tautonia</taxon>
    </lineage>
</organism>
<feature type="domain" description="Dienelactone hydrolase" evidence="1">
    <location>
        <begin position="556"/>
        <end position="646"/>
    </location>
</feature>
<dbReference type="RefSeq" id="WP_145271579.1">
    <property type="nucleotide sequence ID" value="NZ_CP036426.1"/>
</dbReference>
<dbReference type="GO" id="GO:0016787">
    <property type="term" value="F:hydrolase activity"/>
    <property type="evidence" value="ECO:0007669"/>
    <property type="project" value="UniProtKB-KW"/>
</dbReference>
<dbReference type="EMBL" id="CP036426">
    <property type="protein sequence ID" value="QDV35774.1"/>
    <property type="molecule type" value="Genomic_DNA"/>
</dbReference>
<evidence type="ECO:0000259" key="1">
    <source>
        <dbReference type="Pfam" id="PF01738"/>
    </source>
</evidence>
<dbReference type="AlphaFoldDB" id="A0A518H4L1"/>
<evidence type="ECO:0000313" key="3">
    <source>
        <dbReference type="Proteomes" id="UP000317835"/>
    </source>
</evidence>
<evidence type="ECO:0000313" key="2">
    <source>
        <dbReference type="EMBL" id="QDV35774.1"/>
    </source>
</evidence>
<reference evidence="2 3" key="1">
    <citation type="submission" date="2019-02" db="EMBL/GenBank/DDBJ databases">
        <title>Deep-cultivation of Planctomycetes and their phenomic and genomic characterization uncovers novel biology.</title>
        <authorList>
            <person name="Wiegand S."/>
            <person name="Jogler M."/>
            <person name="Boedeker C."/>
            <person name="Pinto D."/>
            <person name="Vollmers J."/>
            <person name="Rivas-Marin E."/>
            <person name="Kohn T."/>
            <person name="Peeters S.H."/>
            <person name="Heuer A."/>
            <person name="Rast P."/>
            <person name="Oberbeckmann S."/>
            <person name="Bunk B."/>
            <person name="Jeske O."/>
            <person name="Meyerdierks A."/>
            <person name="Storesund J.E."/>
            <person name="Kallscheuer N."/>
            <person name="Luecker S."/>
            <person name="Lage O.M."/>
            <person name="Pohl T."/>
            <person name="Merkel B.J."/>
            <person name="Hornburger P."/>
            <person name="Mueller R.-W."/>
            <person name="Bruemmer F."/>
            <person name="Labrenz M."/>
            <person name="Spormann A.M."/>
            <person name="Op den Camp H."/>
            <person name="Overmann J."/>
            <person name="Amann R."/>
            <person name="Jetten M.S.M."/>
            <person name="Mascher T."/>
            <person name="Medema M.H."/>
            <person name="Devos D.P."/>
            <person name="Kaster A.-K."/>
            <person name="Ovreas L."/>
            <person name="Rohde M."/>
            <person name="Galperin M.Y."/>
            <person name="Jogler C."/>
        </authorList>
    </citation>
    <scope>NUCLEOTIDE SEQUENCE [LARGE SCALE GENOMIC DNA]</scope>
    <source>
        <strain evidence="2 3">ElP</strain>
    </source>
</reference>
<keyword evidence="3" id="KW-1185">Reference proteome</keyword>
<name>A0A518H4L1_9BACT</name>
<dbReference type="OrthoDB" id="8183145at2"/>
<dbReference type="Proteomes" id="UP000317835">
    <property type="component" value="Chromosome"/>
</dbReference>
<sequence>MNRVAAVLIVLPGLMGDRAASQELPGTAPWGDRGSTDEAAAAMVEGLHRFLDRQTASSVGRRARHWDRDTSSPEAYARSVEPNRGRLGRIVGAVDPRVAPVAMHLAGSTEAPAELARAEGFRVLAVRWDVYADVQAEGLLLEPEGEAIADVVAMADCDVTPEAFVGLAEGLPPGSQVARLLAEAGCRVVVPVLLDRSTTSSGNPDVAMTNLSHREWIWRQGFEAGRHPIGYEVDAVRAAVDWFCRDGAPGVPIGVVGHGEGGMIALYSAALDTRIDGAWVAGAFGDRRGVWGEPIDRDVWGLLDEFGDAEIASLIAPRALAVEPCGGPTVDGPPPPVDGRSQAASGRIEPIGVREAVEEWERLRGLLGELKTPSLSIGPVDADGRPLNAGDHARGAFLDALLGRRVGRPEPAEPRWISTSPPPDPVARMGRWVRALQGHTQASIRTSELRRYDLWSEADASSPESWASSTSPFRETFREEVIGSIPEASEPLEPRSVKVLDEPGFEGYAVEIPVLPDVVASGILLLPKDLRDGERRPVVVCQHGLEGTPDPIVIPGVESPYNSYGAALADRGYVVYAPQNPYIGVDRFRQLQRKAHPLKASLFSIIVRQHERTLEWLRTLPNVDADRIALYGLSYGGKTAMRVPALVDGYCLSICSADFNEWVVKCTDLDRRLSYMYTIEYDMYEWDLASGYNYAEMAGLIAPRPFMVERGHADGVAPDEWVAYEYAKVRRLYDALGIGDRSEITFFNGGHLIQGEATFDFLTRHLDWPRGRTDSE</sequence>
<dbReference type="PANTHER" id="PTHR22946">
    <property type="entry name" value="DIENELACTONE HYDROLASE DOMAIN-CONTAINING PROTEIN-RELATED"/>
    <property type="match status" value="1"/>
</dbReference>
<accession>A0A518H4L1</accession>
<dbReference type="Gene3D" id="3.40.50.1820">
    <property type="entry name" value="alpha/beta hydrolase"/>
    <property type="match status" value="2"/>
</dbReference>
<keyword evidence="2" id="KW-0378">Hydrolase</keyword>
<dbReference type="KEGG" id="tpla:ElP_36820"/>
<dbReference type="InterPro" id="IPR029058">
    <property type="entry name" value="AB_hydrolase_fold"/>
</dbReference>
<dbReference type="InterPro" id="IPR050261">
    <property type="entry name" value="FrsA_esterase"/>
</dbReference>
<dbReference type="SUPFAM" id="SSF53474">
    <property type="entry name" value="alpha/beta-Hydrolases"/>
    <property type="match status" value="2"/>
</dbReference>
<dbReference type="Pfam" id="PF01738">
    <property type="entry name" value="DLH"/>
    <property type="match status" value="1"/>
</dbReference>
<dbReference type="InterPro" id="IPR002925">
    <property type="entry name" value="Dienelactn_hydro"/>
</dbReference>